<organism evidence="1 2">
    <name type="scientific">Streptomyces lunalinharesii</name>
    <dbReference type="NCBI Taxonomy" id="333384"/>
    <lineage>
        <taxon>Bacteria</taxon>
        <taxon>Bacillati</taxon>
        <taxon>Actinomycetota</taxon>
        <taxon>Actinomycetes</taxon>
        <taxon>Kitasatosporales</taxon>
        <taxon>Streptomycetaceae</taxon>
        <taxon>Streptomyces</taxon>
    </lineage>
</organism>
<proteinExistence type="predicted"/>
<comment type="caution">
    <text evidence="1">The sequence shown here is derived from an EMBL/GenBank/DDBJ whole genome shotgun (WGS) entry which is preliminary data.</text>
</comment>
<evidence type="ECO:0000313" key="2">
    <source>
        <dbReference type="Proteomes" id="UP001500994"/>
    </source>
</evidence>
<name>A0ABN3SK35_9ACTN</name>
<keyword evidence="2" id="KW-1185">Reference proteome</keyword>
<dbReference type="Proteomes" id="UP001500994">
    <property type="component" value="Unassembled WGS sequence"/>
</dbReference>
<protein>
    <submittedName>
        <fullName evidence="1">Uncharacterized protein</fullName>
    </submittedName>
</protein>
<dbReference type="InterPro" id="IPR058118">
    <property type="entry name" value="Tpg"/>
</dbReference>
<reference evidence="1 2" key="1">
    <citation type="journal article" date="2019" name="Int. J. Syst. Evol. Microbiol.">
        <title>The Global Catalogue of Microorganisms (GCM) 10K type strain sequencing project: providing services to taxonomists for standard genome sequencing and annotation.</title>
        <authorList>
            <consortium name="The Broad Institute Genomics Platform"/>
            <consortium name="The Broad Institute Genome Sequencing Center for Infectious Disease"/>
            <person name="Wu L."/>
            <person name="Ma J."/>
        </authorList>
    </citation>
    <scope>NUCLEOTIDE SEQUENCE [LARGE SCALE GENOMIC DNA]</scope>
    <source>
        <strain evidence="1 2">JCM 16374</strain>
    </source>
</reference>
<gene>
    <name evidence="1" type="ORF">GCM10009864_59370</name>
</gene>
<dbReference type="EMBL" id="BAAARK010000024">
    <property type="protein sequence ID" value="GAA2679328.1"/>
    <property type="molecule type" value="Genomic_DNA"/>
</dbReference>
<accession>A0ABN3SK35</accession>
<evidence type="ECO:0000313" key="1">
    <source>
        <dbReference type="EMBL" id="GAA2679328.1"/>
    </source>
</evidence>
<sequence>MPPTNTSVAYALDIADQRHWTRRPPDRPDARLRHLLHTQAAHLLAPRLLAHPQALTRWADGETNDLTDTHATLIEHEIYRTWQPQVRSRAHQQILKHDGCVTVQLHARFSFTTSSGEFHDPRLRRLTEDLPLLHARRLFDARHHDAAEEDLRCILADGIGEAYFFRVLPPDQQQAAVTLTDLHAIQFHY</sequence>
<dbReference type="RefSeq" id="WP_344581701.1">
    <property type="nucleotide sequence ID" value="NZ_BAAARK010000024.1"/>
</dbReference>
<dbReference type="NCBIfam" id="NF047541">
    <property type="entry name" value="telomere_Tpg"/>
    <property type="match status" value="1"/>
</dbReference>